<protein>
    <submittedName>
        <fullName evidence="8">MFS transporter</fullName>
    </submittedName>
</protein>
<keyword evidence="2" id="KW-1003">Cell membrane</keyword>
<feature type="transmembrane region" description="Helical" evidence="6">
    <location>
        <begin position="12"/>
        <end position="31"/>
    </location>
</feature>
<dbReference type="SUPFAM" id="SSF103473">
    <property type="entry name" value="MFS general substrate transporter"/>
    <property type="match status" value="1"/>
</dbReference>
<dbReference type="Pfam" id="PF07690">
    <property type="entry name" value="MFS_1"/>
    <property type="match status" value="1"/>
</dbReference>
<keyword evidence="5 6" id="KW-0472">Membrane</keyword>
<feature type="transmembrane region" description="Helical" evidence="6">
    <location>
        <begin position="354"/>
        <end position="381"/>
    </location>
</feature>
<feature type="transmembrane region" description="Helical" evidence="6">
    <location>
        <begin position="245"/>
        <end position="264"/>
    </location>
</feature>
<organism evidence="8 9">
    <name type="scientific">Buchnera aphidicola</name>
    <name type="common">Lipaphis pseudobrassicae</name>
    <dbReference type="NCBI Taxonomy" id="1258543"/>
    <lineage>
        <taxon>Bacteria</taxon>
        <taxon>Pseudomonadati</taxon>
        <taxon>Pseudomonadota</taxon>
        <taxon>Gammaproteobacteria</taxon>
        <taxon>Enterobacterales</taxon>
        <taxon>Erwiniaceae</taxon>
        <taxon>Buchnera</taxon>
    </lineage>
</organism>
<feature type="transmembrane region" description="Helical" evidence="6">
    <location>
        <begin position="165"/>
        <end position="189"/>
    </location>
</feature>
<dbReference type="Proteomes" id="UP000298564">
    <property type="component" value="Chromosome"/>
</dbReference>
<dbReference type="InterPro" id="IPR050189">
    <property type="entry name" value="MFS_Efflux_Transporters"/>
</dbReference>
<dbReference type="AlphaFoldDB" id="A0A4D6Y9I9"/>
<feature type="transmembrane region" description="Helical" evidence="6">
    <location>
        <begin position="327"/>
        <end position="348"/>
    </location>
</feature>
<dbReference type="InterPro" id="IPR020846">
    <property type="entry name" value="MFS_dom"/>
</dbReference>
<dbReference type="PROSITE" id="PS50850">
    <property type="entry name" value="MFS"/>
    <property type="match status" value="1"/>
</dbReference>
<keyword evidence="4 6" id="KW-1133">Transmembrane helix</keyword>
<proteinExistence type="predicted"/>
<feature type="transmembrane region" description="Helical" evidence="6">
    <location>
        <begin position="43"/>
        <end position="63"/>
    </location>
</feature>
<evidence type="ECO:0000313" key="8">
    <source>
        <dbReference type="EMBL" id="QCI22460.1"/>
    </source>
</evidence>
<evidence type="ECO:0000313" key="9">
    <source>
        <dbReference type="Proteomes" id="UP000298564"/>
    </source>
</evidence>
<dbReference type="InterPro" id="IPR036259">
    <property type="entry name" value="MFS_trans_sf"/>
</dbReference>
<dbReference type="Gene3D" id="1.20.1250.20">
    <property type="entry name" value="MFS general substrate transporter like domains"/>
    <property type="match status" value="1"/>
</dbReference>
<sequence>MNFLELQVTLSFCMIFLLRMLGMFMIIPVLSKYGALLDGSNNFLIGLSMGIYGIAQVIFQIPFGFLSDKFGKTKIIMLGLFLFFFGNFVSATFHSIWGLIIGRFLQGSGAISGVCMAFLSDLIRKENYIKSVAFIGISFACSFLIAMVISPIVVGHFGFFSIFWISSYLSIICMIIVYFVLPFSENIFLKKKKKILFRELIKILFNKNFFKSYLGIFFLHVLLLINFMIIPNQFEVSGCFFNDQWKLYLVTILISFFILFFFIFYCKLQIILDNIIEICIFFIFVSETVFLFSKNNLLLLIIALQVFFIAFNFLEVFLPANLRKQKLLYTGSVMSIYSTSQFLGISFGGLISGWLYSFLSVSEIFLCEVFIVVMWLVYSIFLRCRSL</sequence>
<reference evidence="8 9" key="1">
    <citation type="submission" date="2018-12" db="EMBL/GenBank/DDBJ databases">
        <authorList>
            <person name="Chong R.A."/>
        </authorList>
    </citation>
    <scope>NUCLEOTIDE SEQUENCE [LARGE SCALE GENOMIC DNA]</scope>
    <source>
        <strain evidence="8 9">Lps</strain>
    </source>
</reference>
<comment type="subcellular location">
    <subcellularLocation>
        <location evidence="1">Cell membrane</location>
        <topology evidence="1">Multi-pass membrane protein</topology>
    </subcellularLocation>
</comment>
<dbReference type="RefSeq" id="WP_158356139.1">
    <property type="nucleotide sequence ID" value="NZ_CP034870.1"/>
</dbReference>
<reference evidence="8 9" key="2">
    <citation type="submission" date="2019-05" db="EMBL/GenBank/DDBJ databases">
        <title>Genome evolution of the obligate endosymbiont Buchnera aphidicola.</title>
        <authorList>
            <person name="Moran N.A."/>
        </authorList>
    </citation>
    <scope>NUCLEOTIDE SEQUENCE [LARGE SCALE GENOMIC DNA]</scope>
    <source>
        <strain evidence="8 9">Lps</strain>
    </source>
</reference>
<dbReference type="OrthoDB" id="9764259at2"/>
<feature type="transmembrane region" description="Helical" evidence="6">
    <location>
        <begin position="210"/>
        <end position="230"/>
    </location>
</feature>
<gene>
    <name evidence="8" type="ORF">D9V70_02395</name>
</gene>
<dbReference type="PANTHER" id="PTHR43124">
    <property type="entry name" value="PURINE EFFLUX PUMP PBUE"/>
    <property type="match status" value="1"/>
</dbReference>
<feature type="transmembrane region" description="Helical" evidence="6">
    <location>
        <begin position="271"/>
        <end position="292"/>
    </location>
</feature>
<evidence type="ECO:0000256" key="3">
    <source>
        <dbReference type="ARBA" id="ARBA00022692"/>
    </source>
</evidence>
<feature type="transmembrane region" description="Helical" evidence="6">
    <location>
        <begin position="75"/>
        <end position="94"/>
    </location>
</feature>
<dbReference type="InterPro" id="IPR011701">
    <property type="entry name" value="MFS"/>
</dbReference>
<dbReference type="EMBL" id="CP034870">
    <property type="protein sequence ID" value="QCI22460.1"/>
    <property type="molecule type" value="Genomic_DNA"/>
</dbReference>
<keyword evidence="3 6" id="KW-0812">Transmembrane</keyword>
<dbReference type="GO" id="GO:0022857">
    <property type="term" value="F:transmembrane transporter activity"/>
    <property type="evidence" value="ECO:0007669"/>
    <property type="project" value="InterPro"/>
</dbReference>
<accession>A0A4D6Y9I9</accession>
<feature type="domain" description="Major facilitator superfamily (MFS) profile" evidence="7">
    <location>
        <begin position="8"/>
        <end position="387"/>
    </location>
</feature>
<evidence type="ECO:0000256" key="6">
    <source>
        <dbReference type="SAM" id="Phobius"/>
    </source>
</evidence>
<evidence type="ECO:0000259" key="7">
    <source>
        <dbReference type="PROSITE" id="PS50850"/>
    </source>
</evidence>
<evidence type="ECO:0000256" key="2">
    <source>
        <dbReference type="ARBA" id="ARBA00022475"/>
    </source>
</evidence>
<name>A0A4D6Y9I9_9GAMM</name>
<feature type="transmembrane region" description="Helical" evidence="6">
    <location>
        <begin position="132"/>
        <end position="159"/>
    </location>
</feature>
<dbReference type="GO" id="GO:0005886">
    <property type="term" value="C:plasma membrane"/>
    <property type="evidence" value="ECO:0007669"/>
    <property type="project" value="UniProtKB-SubCell"/>
</dbReference>
<evidence type="ECO:0000256" key="5">
    <source>
        <dbReference type="ARBA" id="ARBA00023136"/>
    </source>
</evidence>
<evidence type="ECO:0000256" key="1">
    <source>
        <dbReference type="ARBA" id="ARBA00004651"/>
    </source>
</evidence>
<evidence type="ECO:0000256" key="4">
    <source>
        <dbReference type="ARBA" id="ARBA00022989"/>
    </source>
</evidence>
<dbReference type="PANTHER" id="PTHR43124:SF3">
    <property type="entry name" value="CHLORAMPHENICOL EFFLUX PUMP RV0191"/>
    <property type="match status" value="1"/>
</dbReference>
<feature type="transmembrane region" description="Helical" evidence="6">
    <location>
        <begin position="298"/>
        <end position="320"/>
    </location>
</feature>